<reference evidence="1" key="1">
    <citation type="submission" date="2023-04" db="EMBL/GenBank/DDBJ databases">
        <title>Draft Genome sequencing of Naganishia species isolated from polar environments using Oxford Nanopore Technology.</title>
        <authorList>
            <person name="Leo P."/>
            <person name="Venkateswaran K."/>
        </authorList>
    </citation>
    <scope>NUCLEOTIDE SEQUENCE</scope>
    <source>
        <strain evidence="1">MNA-CCFEE 5262</strain>
    </source>
</reference>
<gene>
    <name evidence="1" type="ORF">QFC20_004824</name>
</gene>
<comment type="caution">
    <text evidence="1">The sequence shown here is derived from an EMBL/GenBank/DDBJ whole genome shotgun (WGS) entry which is preliminary data.</text>
</comment>
<sequence>MLSMLRSPVRSLRLARRISHAIPPAPQKLDISSLDNVRGGAVFHISSSTPYTPSGSLKRA</sequence>
<evidence type="ECO:0000313" key="1">
    <source>
        <dbReference type="EMBL" id="KAJ9103016.1"/>
    </source>
</evidence>
<proteinExistence type="predicted"/>
<name>A0ACC2VWM1_9TREE</name>
<protein>
    <submittedName>
        <fullName evidence="1">Uncharacterized protein</fullName>
    </submittedName>
</protein>
<keyword evidence="2" id="KW-1185">Reference proteome</keyword>
<dbReference type="EMBL" id="JASBWS010000060">
    <property type="protein sequence ID" value="KAJ9103016.1"/>
    <property type="molecule type" value="Genomic_DNA"/>
</dbReference>
<organism evidence="1 2">
    <name type="scientific">Naganishia adeliensis</name>
    <dbReference type="NCBI Taxonomy" id="92952"/>
    <lineage>
        <taxon>Eukaryota</taxon>
        <taxon>Fungi</taxon>
        <taxon>Dikarya</taxon>
        <taxon>Basidiomycota</taxon>
        <taxon>Agaricomycotina</taxon>
        <taxon>Tremellomycetes</taxon>
        <taxon>Filobasidiales</taxon>
        <taxon>Filobasidiaceae</taxon>
        <taxon>Naganishia</taxon>
    </lineage>
</organism>
<evidence type="ECO:0000313" key="2">
    <source>
        <dbReference type="Proteomes" id="UP001230649"/>
    </source>
</evidence>
<accession>A0ACC2VWM1</accession>
<dbReference type="Proteomes" id="UP001230649">
    <property type="component" value="Unassembled WGS sequence"/>
</dbReference>